<dbReference type="RefSeq" id="WP_337712998.1">
    <property type="nucleotide sequence ID" value="NZ_JBBEGL010000002.1"/>
</dbReference>
<dbReference type="Proteomes" id="UP001370100">
    <property type="component" value="Unassembled WGS sequence"/>
</dbReference>
<protein>
    <submittedName>
        <fullName evidence="1">Uncharacterized protein</fullName>
    </submittedName>
</protein>
<accession>A0ABU8N2C7</accession>
<gene>
    <name evidence="1" type="ORF">WCD41_08665</name>
</gene>
<proteinExistence type="predicted"/>
<organism evidence="1 2">
    <name type="scientific">Actinomycetospora aeridis</name>
    <dbReference type="NCBI Taxonomy" id="3129231"/>
    <lineage>
        <taxon>Bacteria</taxon>
        <taxon>Bacillati</taxon>
        <taxon>Actinomycetota</taxon>
        <taxon>Actinomycetes</taxon>
        <taxon>Pseudonocardiales</taxon>
        <taxon>Pseudonocardiaceae</taxon>
        <taxon>Actinomycetospora</taxon>
    </lineage>
</organism>
<keyword evidence="2" id="KW-1185">Reference proteome</keyword>
<reference evidence="1 2" key="1">
    <citation type="submission" date="2024-03" db="EMBL/GenBank/DDBJ databases">
        <title>Actinomycetospora sp. OC33-EN06, a novel actinomycete isolated from wild orchid (Aerides multiflora).</title>
        <authorList>
            <person name="Suriyachadkun C."/>
        </authorList>
    </citation>
    <scope>NUCLEOTIDE SEQUENCE [LARGE SCALE GENOMIC DNA]</scope>
    <source>
        <strain evidence="1 2">OC33-EN06</strain>
    </source>
</reference>
<evidence type="ECO:0000313" key="2">
    <source>
        <dbReference type="Proteomes" id="UP001370100"/>
    </source>
</evidence>
<comment type="caution">
    <text evidence="1">The sequence shown here is derived from an EMBL/GenBank/DDBJ whole genome shotgun (WGS) entry which is preliminary data.</text>
</comment>
<evidence type="ECO:0000313" key="1">
    <source>
        <dbReference type="EMBL" id="MEJ2886521.1"/>
    </source>
</evidence>
<name>A0ABU8N2C7_9PSEU</name>
<dbReference type="EMBL" id="JBBEGL010000002">
    <property type="protein sequence ID" value="MEJ2886521.1"/>
    <property type="molecule type" value="Genomic_DNA"/>
</dbReference>
<sequence length="87" mass="9369">MGLRRWLEQGQQALGIGAAAREVAREAERVVARAAARERLAAVEGEIAFLLADDRVPARGRRLWALEQARDDLLAELATSPSGHGPG</sequence>